<organism evidence="1 2">
    <name type="scientific">Chryseobacterium ginsengisoli</name>
    <dbReference type="NCBI Taxonomy" id="363853"/>
    <lineage>
        <taxon>Bacteria</taxon>
        <taxon>Pseudomonadati</taxon>
        <taxon>Bacteroidota</taxon>
        <taxon>Flavobacteriia</taxon>
        <taxon>Flavobacteriales</taxon>
        <taxon>Weeksellaceae</taxon>
        <taxon>Chryseobacterium group</taxon>
        <taxon>Chryseobacterium</taxon>
    </lineage>
</organism>
<dbReference type="NCBIfam" id="NF047798">
    <property type="entry name" value="leader_Chryseo"/>
    <property type="match status" value="1"/>
</dbReference>
<dbReference type="Proteomes" id="UP001500353">
    <property type="component" value="Unassembled WGS sequence"/>
</dbReference>
<reference evidence="2" key="1">
    <citation type="journal article" date="2019" name="Int. J. Syst. Evol. Microbiol.">
        <title>The Global Catalogue of Microorganisms (GCM) 10K type strain sequencing project: providing services to taxonomists for standard genome sequencing and annotation.</title>
        <authorList>
            <consortium name="The Broad Institute Genomics Platform"/>
            <consortium name="The Broad Institute Genome Sequencing Center for Infectious Disease"/>
            <person name="Wu L."/>
            <person name="Ma J."/>
        </authorList>
    </citation>
    <scope>NUCLEOTIDE SEQUENCE [LARGE SCALE GENOMIC DNA]</scope>
    <source>
        <strain evidence="2">JCM 18019</strain>
    </source>
</reference>
<comment type="caution">
    <text evidence="1">The sequence shown here is derived from an EMBL/GenBank/DDBJ whole genome shotgun (WGS) entry which is preliminary data.</text>
</comment>
<evidence type="ECO:0000313" key="1">
    <source>
        <dbReference type="EMBL" id="GAA5087395.1"/>
    </source>
</evidence>
<accession>A0ABP9M186</accession>
<protein>
    <recommendedName>
        <fullName evidence="3">Bacteriocin</fullName>
    </recommendedName>
</protein>
<dbReference type="InterPro" id="IPR058074">
    <property type="entry name" value="Bacteriocin-like"/>
</dbReference>
<gene>
    <name evidence="1" type="ORF">GCM10023210_10160</name>
</gene>
<dbReference type="EMBL" id="BAABHX010000002">
    <property type="protein sequence ID" value="GAA5087395.1"/>
    <property type="molecule type" value="Genomic_DNA"/>
</dbReference>
<proteinExistence type="predicted"/>
<sequence length="95" mass="9313">MKNLKKLNRNELKTISGAGLLDNVFGVVTGTVNATTGILNGVGAVVGNTVNGVGSTVGATVSGTVTVLTGGLCQVQCVLNGVVSIHVLNCGAATC</sequence>
<evidence type="ECO:0000313" key="2">
    <source>
        <dbReference type="Proteomes" id="UP001500353"/>
    </source>
</evidence>
<keyword evidence="2" id="KW-1185">Reference proteome</keyword>
<name>A0ABP9M186_9FLAO</name>
<evidence type="ECO:0008006" key="3">
    <source>
        <dbReference type="Google" id="ProtNLM"/>
    </source>
</evidence>
<dbReference type="RefSeq" id="WP_425550356.1">
    <property type="nucleotide sequence ID" value="NZ_BAABHX010000002.1"/>
</dbReference>